<dbReference type="InterPro" id="IPR036879">
    <property type="entry name" value="TF_MADSbox_sf"/>
</dbReference>
<name>A0ABN7EBR8_SPIIN</name>
<dbReference type="Pfam" id="PF00319">
    <property type="entry name" value="SRF-TF"/>
    <property type="match status" value="1"/>
</dbReference>
<evidence type="ECO:0000313" key="8">
    <source>
        <dbReference type="Proteomes" id="UP001189122"/>
    </source>
</evidence>
<dbReference type="InterPro" id="IPR002100">
    <property type="entry name" value="TF_MADSbox"/>
</dbReference>
<comment type="caution">
    <text evidence="7">The sequence shown here is derived from an EMBL/GenBank/DDBJ whole genome shotgun (WGS) entry which is preliminary data.</text>
</comment>
<proteinExistence type="predicted"/>
<dbReference type="PROSITE" id="PS50066">
    <property type="entry name" value="MADS_BOX_2"/>
    <property type="match status" value="1"/>
</dbReference>
<comment type="subcellular location">
    <subcellularLocation>
        <location evidence="1">Nucleus</location>
    </subcellularLocation>
</comment>
<keyword evidence="4" id="KW-0804">Transcription</keyword>
<keyword evidence="5" id="KW-0539">Nucleus</keyword>
<evidence type="ECO:0000256" key="5">
    <source>
        <dbReference type="ARBA" id="ARBA00023242"/>
    </source>
</evidence>
<evidence type="ECO:0000256" key="3">
    <source>
        <dbReference type="ARBA" id="ARBA00023125"/>
    </source>
</evidence>
<dbReference type="Proteomes" id="UP001189122">
    <property type="component" value="Unassembled WGS sequence"/>
</dbReference>
<feature type="domain" description="MADS-box" evidence="6">
    <location>
        <begin position="1"/>
        <end position="44"/>
    </location>
</feature>
<keyword evidence="8" id="KW-1185">Reference proteome</keyword>
<dbReference type="PRINTS" id="PR00404">
    <property type="entry name" value="MADSDOMAIN"/>
</dbReference>
<reference evidence="8" key="1">
    <citation type="journal article" date="2020" name="Sci. Rep.">
        <title>Chromosome-scale genome assembly for the duckweed Spirodela intermedia, integrating cytogenetic maps, PacBio and Oxford Nanopore libraries.</title>
        <authorList>
            <person name="Hoang P.T.N."/>
            <person name="Fiebig A."/>
            <person name="Novak P."/>
            <person name="Macas J."/>
            <person name="Cao H.X."/>
            <person name="Stepanenko A."/>
            <person name="Chen G."/>
            <person name="Borisjuk N."/>
            <person name="Scholz U."/>
            <person name="Schubert I."/>
        </authorList>
    </citation>
    <scope>NUCLEOTIDE SEQUENCE [LARGE SCALE GENOMIC DNA]</scope>
</reference>
<dbReference type="SMART" id="SM00432">
    <property type="entry name" value="MADS"/>
    <property type="match status" value="1"/>
</dbReference>
<keyword evidence="2" id="KW-0805">Transcription regulation</keyword>
<dbReference type="SUPFAM" id="SSF55455">
    <property type="entry name" value="SRF-like"/>
    <property type="match status" value="1"/>
</dbReference>
<dbReference type="InterPro" id="IPR050142">
    <property type="entry name" value="MADS-box/MEF2_TF"/>
</dbReference>
<organism evidence="7 8">
    <name type="scientific">Spirodela intermedia</name>
    <name type="common">Intermediate duckweed</name>
    <dbReference type="NCBI Taxonomy" id="51605"/>
    <lineage>
        <taxon>Eukaryota</taxon>
        <taxon>Viridiplantae</taxon>
        <taxon>Streptophyta</taxon>
        <taxon>Embryophyta</taxon>
        <taxon>Tracheophyta</taxon>
        <taxon>Spermatophyta</taxon>
        <taxon>Magnoliopsida</taxon>
        <taxon>Liliopsida</taxon>
        <taxon>Araceae</taxon>
        <taxon>Lemnoideae</taxon>
        <taxon>Spirodela</taxon>
    </lineage>
</organism>
<evidence type="ECO:0000259" key="6">
    <source>
        <dbReference type="PROSITE" id="PS50066"/>
    </source>
</evidence>
<gene>
    <name evidence="7" type="ORF">SI7747_UN021680</name>
</gene>
<evidence type="ECO:0000313" key="7">
    <source>
        <dbReference type="EMBL" id="CAA6675338.1"/>
    </source>
</evidence>
<evidence type="ECO:0000256" key="1">
    <source>
        <dbReference type="ARBA" id="ARBA00004123"/>
    </source>
</evidence>
<protein>
    <recommendedName>
        <fullName evidence="6">MADS-box domain-containing protein</fullName>
    </recommendedName>
</protein>
<dbReference type="EMBL" id="CACRZD030000284">
    <property type="protein sequence ID" value="CAA6675338.1"/>
    <property type="molecule type" value="Genomic_DNA"/>
</dbReference>
<evidence type="ECO:0000256" key="4">
    <source>
        <dbReference type="ARBA" id="ARBA00023163"/>
    </source>
</evidence>
<dbReference type="PANTHER" id="PTHR48019">
    <property type="entry name" value="SERUM RESPONSE FACTOR HOMOLOG"/>
    <property type="match status" value="1"/>
</dbReference>
<evidence type="ECO:0000256" key="2">
    <source>
        <dbReference type="ARBA" id="ARBA00023015"/>
    </source>
</evidence>
<dbReference type="Gene3D" id="3.40.1810.10">
    <property type="entry name" value="Transcription factor, MADS-box"/>
    <property type="match status" value="1"/>
</dbReference>
<keyword evidence="3" id="KW-0238">DNA-binding</keyword>
<accession>A0ABN7EBR8</accession>
<sequence length="71" mass="7907">MVSFSKRRSGLLKKARELAVLCDAEVGVVVFSPKGKLSHFSSQSRYILAPPPPPSVCFPRPPVCEMQVMYR</sequence>